<comment type="caution">
    <text evidence="6">The sequence shown here is derived from an EMBL/GenBank/DDBJ whole genome shotgun (WGS) entry which is preliminary data.</text>
</comment>
<dbReference type="Proteomes" id="UP000267654">
    <property type="component" value="Unassembled WGS sequence"/>
</dbReference>
<keyword evidence="4" id="KW-0564">Palmitate</keyword>
<dbReference type="EMBL" id="QMQB01000111">
    <property type="protein sequence ID" value="RLE13085.1"/>
    <property type="molecule type" value="Genomic_DNA"/>
</dbReference>
<feature type="non-terminal residue" evidence="6">
    <location>
        <position position="368"/>
    </location>
</feature>
<dbReference type="PANTHER" id="PTHR43649:SF33">
    <property type="entry name" value="POLYGALACTURONAN_RHAMNOGALACTURONAN-BINDING PROTEIN YTCQ"/>
    <property type="match status" value="1"/>
</dbReference>
<sequence length="368" mass="41888">MKKKAVIIAIVIFVVALVSFYGSIPAVGARDKVKLELWTFVNTHARWFRSMAKDYKKEHPNFDLKVTEIAYEEMHNKLLVALQTGVGAPDLADVEQGRFGDFIRGKIIPFVDLTDKLRKGGYLDELVASREALYSWKERIYGIEHALCPVVLYYRRDILENAGIEVPIQTWDDFIKAGQKISTGKRKMIALSPDLWPILMRQRGVGWFDAQGNLTADSPKAVETLQWVINLGDKYGIASEAPAGNVSNPAYYGALKEGAYICHIGADWYAGFLKDNVPELSGKWGAMPLPYWKDDPYKRRTSCYGGTGDVITYLSKHKQDAWEFQKYTMLSVEGNVRRYLLTNLWPPLKPAWKDNRLYREDPYFGGQI</sequence>
<name>A0A662DC86_UNCAE</name>
<keyword evidence="2" id="KW-0732">Signal</keyword>
<evidence type="ECO:0000313" key="7">
    <source>
        <dbReference type="Proteomes" id="UP000267654"/>
    </source>
</evidence>
<proteinExistence type="predicted"/>
<evidence type="ECO:0000256" key="3">
    <source>
        <dbReference type="ARBA" id="ARBA00023136"/>
    </source>
</evidence>
<evidence type="ECO:0000256" key="2">
    <source>
        <dbReference type="ARBA" id="ARBA00022729"/>
    </source>
</evidence>
<evidence type="ECO:0000256" key="5">
    <source>
        <dbReference type="ARBA" id="ARBA00023288"/>
    </source>
</evidence>
<dbReference type="Gene3D" id="3.40.190.10">
    <property type="entry name" value="Periplasmic binding protein-like II"/>
    <property type="match status" value="1"/>
</dbReference>
<evidence type="ECO:0000313" key="6">
    <source>
        <dbReference type="EMBL" id="RLE13085.1"/>
    </source>
</evidence>
<gene>
    <name evidence="6" type="ORF">DRI96_03525</name>
</gene>
<dbReference type="AlphaFoldDB" id="A0A662DC86"/>
<keyword evidence="3" id="KW-0472">Membrane</keyword>
<protein>
    <recommendedName>
        <fullName evidence="8">Extracellular solute-binding protein</fullName>
    </recommendedName>
</protein>
<dbReference type="InterPro" id="IPR050490">
    <property type="entry name" value="Bact_solute-bd_prot1"/>
</dbReference>
<keyword evidence="5" id="KW-0449">Lipoprotein</keyword>
<keyword evidence="1" id="KW-1003">Cell membrane</keyword>
<accession>A0A662DC86</accession>
<reference evidence="6 7" key="1">
    <citation type="submission" date="2018-06" db="EMBL/GenBank/DDBJ databases">
        <title>Extensive metabolic versatility and redundancy in microbially diverse, dynamic hydrothermal sediments.</title>
        <authorList>
            <person name="Dombrowski N."/>
            <person name="Teske A."/>
            <person name="Baker B.J."/>
        </authorList>
    </citation>
    <scope>NUCLEOTIDE SEQUENCE [LARGE SCALE GENOMIC DNA]</scope>
    <source>
        <strain evidence="6">B19_G9</strain>
    </source>
</reference>
<evidence type="ECO:0000256" key="1">
    <source>
        <dbReference type="ARBA" id="ARBA00022475"/>
    </source>
</evidence>
<evidence type="ECO:0008006" key="8">
    <source>
        <dbReference type="Google" id="ProtNLM"/>
    </source>
</evidence>
<organism evidence="6 7">
    <name type="scientific">Aerophobetes bacterium</name>
    <dbReference type="NCBI Taxonomy" id="2030807"/>
    <lineage>
        <taxon>Bacteria</taxon>
        <taxon>Candidatus Aerophobota</taxon>
    </lineage>
</organism>
<dbReference type="Pfam" id="PF01547">
    <property type="entry name" value="SBP_bac_1"/>
    <property type="match status" value="1"/>
</dbReference>
<dbReference type="InterPro" id="IPR006059">
    <property type="entry name" value="SBP"/>
</dbReference>
<dbReference type="SUPFAM" id="SSF53850">
    <property type="entry name" value="Periplasmic binding protein-like II"/>
    <property type="match status" value="1"/>
</dbReference>
<evidence type="ECO:0000256" key="4">
    <source>
        <dbReference type="ARBA" id="ARBA00023139"/>
    </source>
</evidence>
<dbReference type="PANTHER" id="PTHR43649">
    <property type="entry name" value="ARABINOSE-BINDING PROTEIN-RELATED"/>
    <property type="match status" value="1"/>
</dbReference>